<proteinExistence type="predicted"/>
<dbReference type="Gene3D" id="3.40.50.150">
    <property type="entry name" value="Vaccinia Virus protein VP39"/>
    <property type="match status" value="1"/>
</dbReference>
<reference evidence="1 2" key="1">
    <citation type="submission" date="2020-08" db="EMBL/GenBank/DDBJ databases">
        <title>Genomic Encyclopedia of Type Strains, Phase IV (KMG-IV): sequencing the most valuable type-strain genomes for metagenomic binning, comparative biology and taxonomic classification.</title>
        <authorList>
            <person name="Goeker M."/>
        </authorList>
    </citation>
    <scope>NUCLEOTIDE SEQUENCE [LARGE SCALE GENOMIC DNA]</scope>
    <source>
        <strain evidence="1 2">DSM 45615</strain>
    </source>
</reference>
<comment type="caution">
    <text evidence="1">The sequence shown here is derived from an EMBL/GenBank/DDBJ whole genome shotgun (WGS) entry which is preliminary data.</text>
</comment>
<dbReference type="GO" id="GO:0032259">
    <property type="term" value="P:methylation"/>
    <property type="evidence" value="ECO:0007669"/>
    <property type="project" value="UniProtKB-KW"/>
</dbReference>
<dbReference type="GO" id="GO:0008168">
    <property type="term" value="F:methyltransferase activity"/>
    <property type="evidence" value="ECO:0007669"/>
    <property type="project" value="UniProtKB-KW"/>
</dbReference>
<evidence type="ECO:0000313" key="1">
    <source>
        <dbReference type="EMBL" id="MBB5133360.1"/>
    </source>
</evidence>
<dbReference type="CDD" id="cd02440">
    <property type="entry name" value="AdoMet_MTases"/>
    <property type="match status" value="1"/>
</dbReference>
<keyword evidence="1" id="KW-0489">Methyltransferase</keyword>
<gene>
    <name evidence="1" type="ORF">HNP84_003086</name>
</gene>
<name>A0A840P7D9_9ACTN</name>
<dbReference type="EMBL" id="JACHGN010000006">
    <property type="protein sequence ID" value="MBB5133360.1"/>
    <property type="molecule type" value="Genomic_DNA"/>
</dbReference>
<sequence length="242" mass="26248">MTEEYRHSAEFIDIMIAPHWQAYGPVLTEALRGAPAGPVVDLGAGGGHGTRVIAQALPEAEILAVEPTPGLRAVLLARVNEDAGLRERVTVLPEGFPQARLPGRLGALVAMSVIGHFDPADRGGMWDLLAERLAPGGRAVLNLQPPAEAVAVPEAQMADVRVGRRAYRGWGRAEPAGAGKVVWHMTYRVYQDEELVQEVQVDYDWWVLGEERLKEELALRDLTASPAGPAELGVYVVTRSRL</sequence>
<organism evidence="1 2">
    <name type="scientific">Thermocatellispora tengchongensis</name>
    <dbReference type="NCBI Taxonomy" id="1073253"/>
    <lineage>
        <taxon>Bacteria</taxon>
        <taxon>Bacillati</taxon>
        <taxon>Actinomycetota</taxon>
        <taxon>Actinomycetes</taxon>
        <taxon>Streptosporangiales</taxon>
        <taxon>Streptosporangiaceae</taxon>
        <taxon>Thermocatellispora</taxon>
    </lineage>
</organism>
<keyword evidence="2" id="KW-1185">Reference proteome</keyword>
<dbReference type="Proteomes" id="UP000578449">
    <property type="component" value="Unassembled WGS sequence"/>
</dbReference>
<keyword evidence="1" id="KW-0808">Transferase</keyword>
<protein>
    <submittedName>
        <fullName evidence="1">SAM-dependent methyltransferase</fullName>
    </submittedName>
</protein>
<dbReference type="InterPro" id="IPR029063">
    <property type="entry name" value="SAM-dependent_MTases_sf"/>
</dbReference>
<evidence type="ECO:0000313" key="2">
    <source>
        <dbReference type="Proteomes" id="UP000578449"/>
    </source>
</evidence>
<dbReference type="RefSeq" id="WP_185050343.1">
    <property type="nucleotide sequence ID" value="NZ_BAABIX010000001.1"/>
</dbReference>
<dbReference type="SUPFAM" id="SSF53335">
    <property type="entry name" value="S-adenosyl-L-methionine-dependent methyltransferases"/>
    <property type="match status" value="1"/>
</dbReference>
<accession>A0A840P7D9</accession>
<dbReference type="AlphaFoldDB" id="A0A840P7D9"/>